<dbReference type="GeneID" id="90040414"/>
<dbReference type="PROSITE" id="PS51157">
    <property type="entry name" value="ZF_UBR"/>
    <property type="match status" value="1"/>
</dbReference>
<sequence length="568" mass="62359">MSSSASVGSPESITAVDFIESQQKLEDDAREVLPYDPTHCTFFDGPLRQPVYACLTCIAKSKGVDASGVCYSCSIQCHSDHDLIELFNKRNFTCDCGTTRMSAFGGCNLRKNFDGLDIPSSSNRYDHNFKGRFCSCDSAYDPETERGTMYQCLLGDVCNEDWYHEECIMGLPFPPAHKTQPGLTEDQKPVMPPSPKGHPTKVVIEAPNEEEDETDSPTKPPAASAAPEATTDTATPAKKKEPAPPKGHPTGVNLLPELVGDLSGSAADLQGAADSDEEEDEHVAPPGFPDDDDFEAFICWKCVSKHRAFLGRWAGMKGVALEAVVRKQPEEMSSVIHSRDVLKAAASELKRHLEDSEAIVPSAKRPSVEKEKDELAKSTSSVSSSSTSSSVSQGANSSMTSRVSVSLNSIDEDHETGACKLPTEVPQDKEFSLFLCPDWREKICRCEECLKFLDRFPMLKDEEVTYEPPQDEDETSSLLDAGARALNSMPRVNAMEGIYAYEKVKSKLSSFLKPFAEDGRIVSEEDVKAFLRRSRIPRAGVLAVMLCLFSTFLLLVFLFCFCLCALLE</sequence>
<accession>A0ABR1FAW5</accession>
<feature type="region of interest" description="Disordered" evidence="5">
    <location>
        <begin position="178"/>
        <end position="289"/>
    </location>
</feature>
<feature type="transmembrane region" description="Helical" evidence="6">
    <location>
        <begin position="541"/>
        <end position="567"/>
    </location>
</feature>
<feature type="compositionally biased region" description="Basic and acidic residues" evidence="5">
    <location>
        <begin position="366"/>
        <end position="376"/>
    </location>
</feature>
<keyword evidence="2" id="KW-0863">Zinc-finger</keyword>
<feature type="zinc finger region" description="UBR-type" evidence="4">
    <location>
        <begin position="38"/>
        <end position="112"/>
    </location>
</feature>
<feature type="compositionally biased region" description="Low complexity" evidence="5">
    <location>
        <begin position="221"/>
        <end position="236"/>
    </location>
</feature>
<dbReference type="Proteomes" id="UP001498771">
    <property type="component" value="Unassembled WGS sequence"/>
</dbReference>
<evidence type="ECO:0000256" key="5">
    <source>
        <dbReference type="SAM" id="MobiDB-lite"/>
    </source>
</evidence>
<reference evidence="8 9" key="1">
    <citation type="submission" date="2024-03" db="EMBL/GenBank/DDBJ databases">
        <title>Genome-scale model development and genomic sequencing of the oleaginous clade Lipomyces.</title>
        <authorList>
            <consortium name="Lawrence Berkeley National Laboratory"/>
            <person name="Czajka J.J."/>
            <person name="Han Y."/>
            <person name="Kim J."/>
            <person name="Mondo S.J."/>
            <person name="Hofstad B.A."/>
            <person name="Robles A."/>
            <person name="Haridas S."/>
            <person name="Riley R."/>
            <person name="LaButti K."/>
            <person name="Pangilinan J."/>
            <person name="Andreopoulos W."/>
            <person name="Lipzen A."/>
            <person name="Yan J."/>
            <person name="Wang M."/>
            <person name="Ng V."/>
            <person name="Grigoriev I.V."/>
            <person name="Spatafora J.W."/>
            <person name="Magnuson J.K."/>
            <person name="Baker S.E."/>
            <person name="Pomraning K.R."/>
        </authorList>
    </citation>
    <scope>NUCLEOTIDE SEQUENCE [LARGE SCALE GENOMIC DNA]</scope>
    <source>
        <strain evidence="8 9">Phaff 52-87</strain>
    </source>
</reference>
<dbReference type="SMART" id="SM00396">
    <property type="entry name" value="ZnF_UBR1"/>
    <property type="match status" value="1"/>
</dbReference>
<evidence type="ECO:0000256" key="6">
    <source>
        <dbReference type="SAM" id="Phobius"/>
    </source>
</evidence>
<dbReference type="CDD" id="cd19677">
    <property type="entry name" value="UBR-box_UBR7"/>
    <property type="match status" value="1"/>
</dbReference>
<evidence type="ECO:0000256" key="4">
    <source>
        <dbReference type="PROSITE-ProRule" id="PRU00508"/>
    </source>
</evidence>
<keyword evidence="9" id="KW-1185">Reference proteome</keyword>
<protein>
    <recommendedName>
        <fullName evidence="7">UBR-type domain-containing protein</fullName>
    </recommendedName>
</protein>
<feature type="domain" description="UBR-type" evidence="7">
    <location>
        <begin position="38"/>
        <end position="112"/>
    </location>
</feature>
<keyword evidence="6" id="KW-0472">Membrane</keyword>
<dbReference type="RefSeq" id="XP_064769296.1">
    <property type="nucleotide sequence ID" value="XM_064914902.1"/>
</dbReference>
<name>A0ABR1FAW5_9ASCO</name>
<evidence type="ECO:0000256" key="2">
    <source>
        <dbReference type="ARBA" id="ARBA00022771"/>
    </source>
</evidence>
<feature type="compositionally biased region" description="Polar residues" evidence="5">
    <location>
        <begin position="393"/>
        <end position="404"/>
    </location>
</feature>
<keyword evidence="1" id="KW-0479">Metal-binding</keyword>
<gene>
    <name evidence="8" type="ORF">BZA70DRAFT_309969</name>
</gene>
<evidence type="ECO:0000259" key="7">
    <source>
        <dbReference type="PROSITE" id="PS51157"/>
    </source>
</evidence>
<keyword evidence="6" id="KW-1133">Transmembrane helix</keyword>
<proteinExistence type="predicted"/>
<dbReference type="InterPro" id="IPR040204">
    <property type="entry name" value="UBR7"/>
</dbReference>
<feature type="region of interest" description="Disordered" evidence="5">
    <location>
        <begin position="357"/>
        <end position="404"/>
    </location>
</feature>
<evidence type="ECO:0000256" key="1">
    <source>
        <dbReference type="ARBA" id="ARBA00022723"/>
    </source>
</evidence>
<dbReference type="PANTHER" id="PTHR13513:SF9">
    <property type="entry name" value="E3 UBIQUITIN-PROTEIN LIGASE UBR7-RELATED"/>
    <property type="match status" value="1"/>
</dbReference>
<feature type="compositionally biased region" description="Low complexity" evidence="5">
    <location>
        <begin position="378"/>
        <end position="392"/>
    </location>
</feature>
<keyword evidence="6" id="KW-0812">Transmembrane</keyword>
<dbReference type="EMBL" id="JBBJBU010000003">
    <property type="protein sequence ID" value="KAK7206263.1"/>
    <property type="molecule type" value="Genomic_DNA"/>
</dbReference>
<evidence type="ECO:0000256" key="3">
    <source>
        <dbReference type="ARBA" id="ARBA00022833"/>
    </source>
</evidence>
<dbReference type="PANTHER" id="PTHR13513">
    <property type="entry name" value="E3 UBIQUITIN-PROTEIN LIGASE UBR7"/>
    <property type="match status" value="1"/>
</dbReference>
<dbReference type="Pfam" id="PF02207">
    <property type="entry name" value="zf-UBR"/>
    <property type="match status" value="1"/>
</dbReference>
<dbReference type="InterPro" id="IPR003126">
    <property type="entry name" value="Znf_UBR"/>
</dbReference>
<keyword evidence="3" id="KW-0862">Zinc</keyword>
<organism evidence="8 9">
    <name type="scientific">Myxozyma melibiosi</name>
    <dbReference type="NCBI Taxonomy" id="54550"/>
    <lineage>
        <taxon>Eukaryota</taxon>
        <taxon>Fungi</taxon>
        <taxon>Dikarya</taxon>
        <taxon>Ascomycota</taxon>
        <taxon>Saccharomycotina</taxon>
        <taxon>Lipomycetes</taxon>
        <taxon>Lipomycetales</taxon>
        <taxon>Lipomycetaceae</taxon>
        <taxon>Myxozyma</taxon>
    </lineage>
</organism>
<comment type="caution">
    <text evidence="8">The sequence shown here is derived from an EMBL/GenBank/DDBJ whole genome shotgun (WGS) entry which is preliminary data.</text>
</comment>
<dbReference type="InterPro" id="IPR047506">
    <property type="entry name" value="UBR7-like_UBR-box"/>
</dbReference>
<evidence type="ECO:0000313" key="9">
    <source>
        <dbReference type="Proteomes" id="UP001498771"/>
    </source>
</evidence>
<evidence type="ECO:0000313" key="8">
    <source>
        <dbReference type="EMBL" id="KAK7206263.1"/>
    </source>
</evidence>